<organism evidence="2">
    <name type="scientific">marine sediment metagenome</name>
    <dbReference type="NCBI Taxonomy" id="412755"/>
    <lineage>
        <taxon>unclassified sequences</taxon>
        <taxon>metagenomes</taxon>
        <taxon>ecological metagenomes</taxon>
    </lineage>
</organism>
<feature type="domain" description="Glycosyltransferase 2-like" evidence="1">
    <location>
        <begin position="4"/>
        <end position="159"/>
    </location>
</feature>
<name>A0A0F9QQA1_9ZZZZ</name>
<accession>A0A0F9QQA1</accession>
<evidence type="ECO:0000313" key="2">
    <source>
        <dbReference type="EMBL" id="KKN07468.1"/>
    </source>
</evidence>
<dbReference type="GO" id="GO:0016758">
    <property type="term" value="F:hexosyltransferase activity"/>
    <property type="evidence" value="ECO:0007669"/>
    <property type="project" value="UniProtKB-ARBA"/>
</dbReference>
<dbReference type="InterPro" id="IPR029044">
    <property type="entry name" value="Nucleotide-diphossugar_trans"/>
</dbReference>
<dbReference type="Gene3D" id="3.90.550.10">
    <property type="entry name" value="Spore Coat Polysaccharide Biosynthesis Protein SpsA, Chain A"/>
    <property type="match status" value="1"/>
</dbReference>
<dbReference type="AlphaFoldDB" id="A0A0F9QQA1"/>
<protein>
    <recommendedName>
        <fullName evidence="1">Glycosyltransferase 2-like domain-containing protein</fullName>
    </recommendedName>
</protein>
<sequence length="176" mass="20386">MMISICMAVYNGEKYLREQIDSILPQLGETDELIISDDGSTDNTLKILDAYNDLRIKVLKSNGRNIIKNFENALTHSSGEIIFLADQDDIWYPSKVPECLKYLRKYDLVFSNVEVFRDDIADMELFYSKKGTKTGILRNLIKNNYIGATMAFKRRILEKSLPFPRNIYMHDIGNSW</sequence>
<dbReference type="PANTHER" id="PTHR22916:SF3">
    <property type="entry name" value="UDP-GLCNAC:BETAGAL BETA-1,3-N-ACETYLGLUCOSAMINYLTRANSFERASE-LIKE PROTEIN 1"/>
    <property type="match status" value="1"/>
</dbReference>
<reference evidence="2" key="1">
    <citation type="journal article" date="2015" name="Nature">
        <title>Complex archaea that bridge the gap between prokaryotes and eukaryotes.</title>
        <authorList>
            <person name="Spang A."/>
            <person name="Saw J.H."/>
            <person name="Jorgensen S.L."/>
            <person name="Zaremba-Niedzwiedzka K."/>
            <person name="Martijn J."/>
            <person name="Lind A.E."/>
            <person name="van Eijk R."/>
            <person name="Schleper C."/>
            <person name="Guy L."/>
            <person name="Ettema T.J."/>
        </authorList>
    </citation>
    <scope>NUCLEOTIDE SEQUENCE</scope>
</reference>
<dbReference type="InterPro" id="IPR001173">
    <property type="entry name" value="Glyco_trans_2-like"/>
</dbReference>
<dbReference type="EMBL" id="LAZR01004567">
    <property type="protein sequence ID" value="KKN07468.1"/>
    <property type="molecule type" value="Genomic_DNA"/>
</dbReference>
<dbReference type="Pfam" id="PF00535">
    <property type="entry name" value="Glycos_transf_2"/>
    <property type="match status" value="1"/>
</dbReference>
<evidence type="ECO:0000259" key="1">
    <source>
        <dbReference type="Pfam" id="PF00535"/>
    </source>
</evidence>
<comment type="caution">
    <text evidence="2">The sequence shown here is derived from an EMBL/GenBank/DDBJ whole genome shotgun (WGS) entry which is preliminary data.</text>
</comment>
<dbReference type="PANTHER" id="PTHR22916">
    <property type="entry name" value="GLYCOSYLTRANSFERASE"/>
    <property type="match status" value="1"/>
</dbReference>
<proteinExistence type="predicted"/>
<dbReference type="SUPFAM" id="SSF53448">
    <property type="entry name" value="Nucleotide-diphospho-sugar transferases"/>
    <property type="match status" value="1"/>
</dbReference>
<gene>
    <name evidence="2" type="ORF">LCGC14_1066580</name>
</gene>